<protein>
    <submittedName>
        <fullName evidence="3">Hydrolase or acyltransferase</fullName>
    </submittedName>
</protein>
<dbReference type="GO" id="GO:0016787">
    <property type="term" value="F:hydrolase activity"/>
    <property type="evidence" value="ECO:0007669"/>
    <property type="project" value="UniProtKB-KW"/>
</dbReference>
<keyword evidence="3" id="KW-0378">Hydrolase</keyword>
<dbReference type="RefSeq" id="WP_015469195.1">
    <property type="nucleotide sequence ID" value="NC_020813.1"/>
</dbReference>
<keyword evidence="3" id="KW-0012">Acyltransferase</keyword>
<dbReference type="GO" id="GO:0016746">
    <property type="term" value="F:acyltransferase activity"/>
    <property type="evidence" value="ECO:0007669"/>
    <property type="project" value="UniProtKB-KW"/>
</dbReference>
<sequence>MSSGVKPFVFALHGFLGQSSDWNQIQQKLKDSVDFHALDLFSKDSSVITDLSSYTSELAVQIQQRQSESFSTQDIKSRKRIFVGYSLGGRLGLHLLLNHSDLFDVYIFLSTNVGLPTSAYEERQQRIASDQRWAQQISESSWDLFLQKWNAQAVFAGSLQEPARHKSDYDLQKLQQSLDLWSVGRQQSFAEVVKEHQHKVHWIVGHRDTKYLNAAQNLHEQGCLQEVVPIDSGHRVWCDNPIAVANCIRQSI</sequence>
<dbReference type="PANTHER" id="PTHR42916:SF1">
    <property type="entry name" value="PROTEIN PHYLLO, CHLOROPLASTIC"/>
    <property type="match status" value="1"/>
</dbReference>
<dbReference type="KEGG" id="bex:A11Q_485"/>
<organism evidence="3 4">
    <name type="scientific">Pseudobdellovibrio exovorus JSS</name>
    <dbReference type="NCBI Taxonomy" id="1184267"/>
    <lineage>
        <taxon>Bacteria</taxon>
        <taxon>Pseudomonadati</taxon>
        <taxon>Bdellovibrionota</taxon>
        <taxon>Bdellovibrionia</taxon>
        <taxon>Bdellovibrionales</taxon>
        <taxon>Pseudobdellovibrionaceae</taxon>
        <taxon>Pseudobdellovibrio</taxon>
    </lineage>
</organism>
<keyword evidence="1" id="KW-0456">Lyase</keyword>
<dbReference type="HOGENOM" id="CLU_020336_38_2_7"/>
<accession>M4V8C6</accession>
<dbReference type="OrthoDB" id="5291438at2"/>
<dbReference type="SUPFAM" id="SSF53474">
    <property type="entry name" value="alpha/beta-Hydrolases"/>
    <property type="match status" value="1"/>
</dbReference>
<dbReference type="InterPro" id="IPR000073">
    <property type="entry name" value="AB_hydrolase_1"/>
</dbReference>
<dbReference type="eggNOG" id="COG0657">
    <property type="taxonomic scope" value="Bacteria"/>
</dbReference>
<keyword evidence="4" id="KW-1185">Reference proteome</keyword>
<dbReference type="Pfam" id="PF12697">
    <property type="entry name" value="Abhydrolase_6"/>
    <property type="match status" value="1"/>
</dbReference>
<name>M4V8C6_9BACT</name>
<evidence type="ECO:0000313" key="4">
    <source>
        <dbReference type="Proteomes" id="UP000012040"/>
    </source>
</evidence>
<gene>
    <name evidence="3" type="ORF">A11Q_485</name>
</gene>
<evidence type="ECO:0000259" key="2">
    <source>
        <dbReference type="Pfam" id="PF12697"/>
    </source>
</evidence>
<dbReference type="PANTHER" id="PTHR42916">
    <property type="entry name" value="2-SUCCINYL-5-ENOLPYRUVYL-6-HYDROXY-3-CYCLOHEXENE-1-CARBOXYLATE SYNTHASE"/>
    <property type="match status" value="1"/>
</dbReference>
<dbReference type="InterPro" id="IPR029058">
    <property type="entry name" value="AB_hydrolase_fold"/>
</dbReference>
<evidence type="ECO:0000313" key="3">
    <source>
        <dbReference type="EMBL" id="AGH94705.1"/>
    </source>
</evidence>
<keyword evidence="3" id="KW-0808">Transferase</keyword>
<feature type="domain" description="AB hydrolase-1" evidence="2">
    <location>
        <begin position="11"/>
        <end position="245"/>
    </location>
</feature>
<dbReference type="GO" id="GO:0016829">
    <property type="term" value="F:lyase activity"/>
    <property type="evidence" value="ECO:0007669"/>
    <property type="project" value="UniProtKB-KW"/>
</dbReference>
<dbReference type="AlphaFoldDB" id="M4V8C6"/>
<proteinExistence type="predicted"/>
<reference evidence="3 4" key="1">
    <citation type="journal article" date="2013" name="ISME J.">
        <title>By their genes ye shall know them: genomic signatures of predatory bacteria.</title>
        <authorList>
            <person name="Pasternak Z."/>
            <person name="Pietrokovski S."/>
            <person name="Rotem O."/>
            <person name="Gophna U."/>
            <person name="Lurie-Weinberger M.N."/>
            <person name="Jurkevitch E."/>
        </authorList>
    </citation>
    <scope>NUCLEOTIDE SEQUENCE [LARGE SCALE GENOMIC DNA]</scope>
    <source>
        <strain evidence="3 4">JSS</strain>
    </source>
</reference>
<dbReference type="PATRIC" id="fig|1184267.3.peg.493"/>
<dbReference type="Proteomes" id="UP000012040">
    <property type="component" value="Chromosome"/>
</dbReference>
<dbReference type="EMBL" id="CP003537">
    <property type="protein sequence ID" value="AGH94705.1"/>
    <property type="molecule type" value="Genomic_DNA"/>
</dbReference>
<dbReference type="STRING" id="1184267.A11Q_485"/>
<evidence type="ECO:0000256" key="1">
    <source>
        <dbReference type="ARBA" id="ARBA00023239"/>
    </source>
</evidence>
<dbReference type="Gene3D" id="3.40.50.1820">
    <property type="entry name" value="alpha/beta hydrolase"/>
    <property type="match status" value="1"/>
</dbReference>